<reference evidence="1" key="1">
    <citation type="submission" date="2020-02" db="EMBL/GenBank/DDBJ databases">
        <authorList>
            <person name="Meier V. D."/>
        </authorList>
    </citation>
    <scope>NUCLEOTIDE SEQUENCE</scope>
    <source>
        <strain evidence="1">AVDCRST_MAG92</strain>
    </source>
</reference>
<name>A0A6J4H645_9CYAN</name>
<sequence>MLASFQPLNKPSVSLIAVSNNLLLGKIVENSRLSRLKGKFANLDSFF</sequence>
<dbReference type="EMBL" id="CADCTM010000031">
    <property type="protein sequence ID" value="CAA9213531.1"/>
    <property type="molecule type" value="Genomic_DNA"/>
</dbReference>
<accession>A0A6J4H645</accession>
<evidence type="ECO:0000313" key="1">
    <source>
        <dbReference type="EMBL" id="CAA9213531.1"/>
    </source>
</evidence>
<protein>
    <submittedName>
        <fullName evidence="1">Uncharacterized protein</fullName>
    </submittedName>
</protein>
<gene>
    <name evidence="1" type="ORF">AVDCRST_MAG92-210</name>
</gene>
<proteinExistence type="predicted"/>
<organism evidence="1">
    <name type="scientific">uncultured Coleofasciculus sp</name>
    <dbReference type="NCBI Taxonomy" id="1267456"/>
    <lineage>
        <taxon>Bacteria</taxon>
        <taxon>Bacillati</taxon>
        <taxon>Cyanobacteriota</taxon>
        <taxon>Cyanophyceae</taxon>
        <taxon>Coleofasciculales</taxon>
        <taxon>Coleofasciculaceae</taxon>
        <taxon>Coleofasciculus</taxon>
        <taxon>environmental samples</taxon>
    </lineage>
</organism>
<dbReference type="AlphaFoldDB" id="A0A6J4H645"/>